<protein>
    <submittedName>
        <fullName evidence="1">Uncharacterized protein</fullName>
    </submittedName>
</protein>
<dbReference type="EMBL" id="JAQIZT010000003">
    <property type="protein sequence ID" value="KAJ7003929.1"/>
    <property type="molecule type" value="Genomic_DNA"/>
</dbReference>
<sequence>MRSNNTSSNHTLYPFLAYCLLSPGNLVINDFKMLNFAFEFCVNFK</sequence>
<evidence type="ECO:0000313" key="2">
    <source>
        <dbReference type="Proteomes" id="UP001164929"/>
    </source>
</evidence>
<organism evidence="1 2">
    <name type="scientific">Populus alba x Populus x berolinensis</name>
    <dbReference type="NCBI Taxonomy" id="444605"/>
    <lineage>
        <taxon>Eukaryota</taxon>
        <taxon>Viridiplantae</taxon>
        <taxon>Streptophyta</taxon>
        <taxon>Embryophyta</taxon>
        <taxon>Tracheophyta</taxon>
        <taxon>Spermatophyta</taxon>
        <taxon>Magnoliopsida</taxon>
        <taxon>eudicotyledons</taxon>
        <taxon>Gunneridae</taxon>
        <taxon>Pentapetalae</taxon>
        <taxon>rosids</taxon>
        <taxon>fabids</taxon>
        <taxon>Malpighiales</taxon>
        <taxon>Salicaceae</taxon>
        <taxon>Saliceae</taxon>
        <taxon>Populus</taxon>
    </lineage>
</organism>
<accession>A0AAD6R7Z9</accession>
<evidence type="ECO:0000313" key="1">
    <source>
        <dbReference type="EMBL" id="KAJ7003929.1"/>
    </source>
</evidence>
<gene>
    <name evidence="1" type="ORF">NC653_008962</name>
</gene>
<comment type="caution">
    <text evidence="1">The sequence shown here is derived from an EMBL/GenBank/DDBJ whole genome shotgun (WGS) entry which is preliminary data.</text>
</comment>
<proteinExistence type="predicted"/>
<reference evidence="1" key="1">
    <citation type="journal article" date="2023" name="Mol. Ecol. Resour.">
        <title>Chromosome-level genome assembly of a triploid poplar Populus alba 'Berolinensis'.</title>
        <authorList>
            <person name="Chen S."/>
            <person name="Yu Y."/>
            <person name="Wang X."/>
            <person name="Wang S."/>
            <person name="Zhang T."/>
            <person name="Zhou Y."/>
            <person name="He R."/>
            <person name="Meng N."/>
            <person name="Wang Y."/>
            <person name="Liu W."/>
            <person name="Liu Z."/>
            <person name="Liu J."/>
            <person name="Guo Q."/>
            <person name="Huang H."/>
            <person name="Sederoff R.R."/>
            <person name="Wang G."/>
            <person name="Qu G."/>
            <person name="Chen S."/>
        </authorList>
    </citation>
    <scope>NUCLEOTIDE SEQUENCE</scope>
    <source>
        <strain evidence="1">SC-2020</strain>
    </source>
</reference>
<name>A0AAD6R7Z9_9ROSI</name>
<keyword evidence="2" id="KW-1185">Reference proteome</keyword>
<dbReference type="Proteomes" id="UP001164929">
    <property type="component" value="Chromosome 3"/>
</dbReference>
<dbReference type="AlphaFoldDB" id="A0AAD6R7Z9"/>